<accession>A0A7W5A0A1</accession>
<dbReference type="EMBL" id="JACHXG010000001">
    <property type="protein sequence ID" value="MBB3087168.1"/>
    <property type="molecule type" value="Genomic_DNA"/>
</dbReference>
<dbReference type="Pfam" id="PF13313">
    <property type="entry name" value="DUF4082"/>
    <property type="match status" value="4"/>
</dbReference>
<dbReference type="Pfam" id="PF17957">
    <property type="entry name" value="Big_7"/>
    <property type="match status" value="1"/>
</dbReference>
<feature type="domain" description="N,N-dimethylformamidase beta subunit-like C-terminal" evidence="5">
    <location>
        <begin position="96"/>
        <end position="493"/>
    </location>
</feature>
<feature type="domain" description="DUF4082" evidence="4">
    <location>
        <begin position="1171"/>
        <end position="1312"/>
    </location>
</feature>
<dbReference type="Pfam" id="PF13205">
    <property type="entry name" value="Big_5"/>
    <property type="match status" value="3"/>
</dbReference>
<keyword evidence="1 2" id="KW-0732">Signal</keyword>
<feature type="signal peptide" evidence="2">
    <location>
        <begin position="1"/>
        <end position="34"/>
    </location>
</feature>
<dbReference type="Gene3D" id="2.60.40.10">
    <property type="entry name" value="Immunoglobulins"/>
    <property type="match status" value="1"/>
</dbReference>
<evidence type="ECO:0000256" key="2">
    <source>
        <dbReference type="SAM" id="SignalP"/>
    </source>
</evidence>
<evidence type="ECO:0000313" key="6">
    <source>
        <dbReference type="EMBL" id="MBB3087168.1"/>
    </source>
</evidence>
<reference evidence="6 7" key="1">
    <citation type="submission" date="2020-08" db="EMBL/GenBank/DDBJ databases">
        <title>Genomic Encyclopedia of Type Strains, Phase III (KMG-III): the genomes of soil and plant-associated and newly described type strains.</title>
        <authorList>
            <person name="Whitman W."/>
        </authorList>
    </citation>
    <scope>NUCLEOTIDE SEQUENCE [LARGE SCALE GENOMIC DNA]</scope>
    <source>
        <strain evidence="6 7">CECT 3302</strain>
    </source>
</reference>
<organism evidence="6 7">
    <name type="scientific">Nocardioides albus</name>
    <dbReference type="NCBI Taxonomy" id="1841"/>
    <lineage>
        <taxon>Bacteria</taxon>
        <taxon>Bacillati</taxon>
        <taxon>Actinomycetota</taxon>
        <taxon>Actinomycetes</taxon>
        <taxon>Propionibacteriales</taxon>
        <taxon>Nocardioidaceae</taxon>
        <taxon>Nocardioides</taxon>
    </lineage>
</organism>
<evidence type="ECO:0000259" key="4">
    <source>
        <dbReference type="Pfam" id="PF13313"/>
    </source>
</evidence>
<evidence type="ECO:0000256" key="1">
    <source>
        <dbReference type="ARBA" id="ARBA00022729"/>
    </source>
</evidence>
<sequence>MLKSIRGPRGLAAGAALLMAASGLTVITASVANAADPCGPTGNEIACENSKPGTPESVWEVDGAGDDSIQGFATNMSVDAGNRIDFKVDTDAAAYTIKIYRTGWYGGDGAREVAQVNPSASLPQNQPNCLTQSTTELTDCGNWGVSASWNVPSTAVSGVYVARLHRADRNDSSHITFIVRDDDGDSDVVFQTSDTTWQAYNTYGGSSFYQGADNGRAYKLSYNRPFATRDGPGGRDFYFANEYPAVRFLERNGYDVSYISGVDADRHGELLLNHETYLSVGHDEYWSGTQRANVEAARDAGVNLQFLSGNEVYWKTRFEPSVDSSQTAHRTLVSYKETWANAKIDPSSEWTGTWRDPRFAAKNRGGGRTENGLTGTAYMVNYSDLAMKVTAAEGKNRLWRNTSVANLTSGSATLAPHTVGYESDEDLLNSERPPGLVRLSTTTGAVPEYLQDFGNNVEPGTTTHHLTLYRAPSGALVFGAGTVQWTWGLDETHDSAFAEEPADQRMQQAQVNLLADMGAQPTTLMAGLAAATASTDTAGPTVNVTSPANDSVRANGSVVTVSGTATDAGGGRVAGVEYSTDGGTVWRPADGLASWTFSYVQHGTGATAVKVRAIDDSANIGTTATRSFAVSCPCSIFGNATLAPPAVPAAADPGAAELGVRFSPTNDGFVSGIRFYKGVGNTGTHTGTLWSTSGEALAAVTFSGESATGWQQATFASPVPVAAGQTYVASYTAPQGHYAVQQWAFASDPVDAAPLFVEGGFGAPAAGVYNDAGRFPDRSHQNSNYFVDVLYSASDDSPLTATNQWPLANSSSVARTTTVSARFSKPVTATSVGVQVKDANGSAVAGSVAYDATTRTATFTPAAALAGFVKHTVTLSGTDSQGNAVTSGSTWSFTTARPPATPGVCPCSLFDEDTVPTVLQDPENAQLTLGVRFTADTVGTVTGVRFYKGANNAAPHTGTLWSANGTALAQGTFTGESTSGWQTLVFDEPVTIQKNVEYVASYRTNGYYSATPNAFAAADLSKGPLHVTSTAGAYTYGAGFPAASSPSSYLVDVVFEKGAPSLAITAQSPAPGAVSVPRGTDVRITFSSAIASGYQLSVSGPGGPVTGATTLSQAGTELAFDPAGALPPDASISVALTGVTSVEGASLAPQSWSFRTRPQESATSQTLFGDQVPQTPAVSEASPVELGTAFTPSRDGRVTAIRFYKGPGNGGTHVGSLWSSAGTRMASVTFTGETASGWQDATLSTPVAVSAGVTYVVSYLAPQGHYAATSGFFNTAWTSGDLTAPATSNGRYLYGAAGGFPTFDWGATNYFVDIVFERDAPTIGVTERDPTPGATGVEAAVDPSITFSSAVANGWSMSVTANGSSVAGSAALSGDGRTLSFTPTSALPAGATVSVSVSGVVSTDGASLPTQTWSFTTAAPVPAEVSLFTGVTPRTPATFDIMPVEVGTAFSTSVAGSVTAIRFYKGSGNTGTHTGSLWNSAGTRIAQVTFTNETATGWQTATLPTPVALTPGATYVVSYYAPNGRYASTPAALSQPRTVGPLTAPGGANGRYRYGSGGGLPNRSWNSTNYFVDVRFRPATG</sequence>
<feature type="domain" description="SbsA Ig-like" evidence="3">
    <location>
        <begin position="1324"/>
        <end position="1417"/>
    </location>
</feature>
<dbReference type="Pfam" id="PF20254">
    <property type="entry name" value="DMFA2_C"/>
    <property type="match status" value="1"/>
</dbReference>
<dbReference type="InterPro" id="IPR046540">
    <property type="entry name" value="DMFA2_C"/>
</dbReference>
<gene>
    <name evidence="6" type="ORF">FHS12_000091</name>
</gene>
<dbReference type="Gene3D" id="2.60.40.1220">
    <property type="match status" value="2"/>
</dbReference>
<proteinExistence type="predicted"/>
<comment type="caution">
    <text evidence="6">The sequence shown here is derived from an EMBL/GenBank/DDBJ whole genome shotgun (WGS) entry which is preliminary data.</text>
</comment>
<dbReference type="InterPro" id="IPR014755">
    <property type="entry name" value="Cu-Rt/internalin_Ig-like"/>
</dbReference>
<evidence type="ECO:0008006" key="8">
    <source>
        <dbReference type="Google" id="ProtNLM"/>
    </source>
</evidence>
<evidence type="ECO:0000259" key="3">
    <source>
        <dbReference type="Pfam" id="PF13205"/>
    </source>
</evidence>
<dbReference type="Proteomes" id="UP000577707">
    <property type="component" value="Unassembled WGS sequence"/>
</dbReference>
<feature type="domain" description="DUF4082" evidence="4">
    <location>
        <begin position="1432"/>
        <end position="1572"/>
    </location>
</feature>
<protein>
    <recommendedName>
        <fullName evidence="8">Ig-like domain-containing protein</fullName>
    </recommendedName>
</protein>
<name>A0A7W5A0A1_9ACTN</name>
<feature type="domain" description="DUF4082" evidence="4">
    <location>
        <begin position="645"/>
        <end position="787"/>
    </location>
</feature>
<feature type="domain" description="SbsA Ig-like" evidence="3">
    <location>
        <begin position="795"/>
        <end position="895"/>
    </location>
</feature>
<dbReference type="InterPro" id="IPR025141">
    <property type="entry name" value="DUF4082"/>
</dbReference>
<keyword evidence="7" id="KW-1185">Reference proteome</keyword>
<feature type="domain" description="SbsA Ig-like" evidence="3">
    <location>
        <begin position="1063"/>
        <end position="1156"/>
    </location>
</feature>
<dbReference type="SUPFAM" id="SSF81296">
    <property type="entry name" value="E set domains"/>
    <property type="match status" value="1"/>
</dbReference>
<dbReference type="GO" id="GO:0005975">
    <property type="term" value="P:carbohydrate metabolic process"/>
    <property type="evidence" value="ECO:0007669"/>
    <property type="project" value="UniProtKB-ARBA"/>
</dbReference>
<dbReference type="InterPro" id="IPR032812">
    <property type="entry name" value="SbsA_Ig"/>
</dbReference>
<dbReference type="InterPro" id="IPR014756">
    <property type="entry name" value="Ig_E-set"/>
</dbReference>
<evidence type="ECO:0000259" key="5">
    <source>
        <dbReference type="Pfam" id="PF20254"/>
    </source>
</evidence>
<feature type="domain" description="DUF4082" evidence="4">
    <location>
        <begin position="914"/>
        <end position="1050"/>
    </location>
</feature>
<feature type="chain" id="PRO_5031501252" description="Ig-like domain-containing protein" evidence="2">
    <location>
        <begin position="35"/>
        <end position="1581"/>
    </location>
</feature>
<dbReference type="RefSeq" id="WP_221208408.1">
    <property type="nucleotide sequence ID" value="NZ_BMQT01000001.1"/>
</dbReference>
<evidence type="ECO:0000313" key="7">
    <source>
        <dbReference type="Proteomes" id="UP000577707"/>
    </source>
</evidence>
<dbReference type="InterPro" id="IPR013783">
    <property type="entry name" value="Ig-like_fold"/>
</dbReference>